<comment type="caution">
    <text evidence="2">The sequence shown here is derived from an EMBL/GenBank/DDBJ whole genome shotgun (WGS) entry which is preliminary data.</text>
</comment>
<dbReference type="Proteomes" id="UP000198406">
    <property type="component" value="Unassembled WGS sequence"/>
</dbReference>
<feature type="region of interest" description="Disordered" evidence="1">
    <location>
        <begin position="1"/>
        <end position="30"/>
    </location>
</feature>
<accession>A0A1Z5KCL7</accession>
<dbReference type="AlphaFoldDB" id="A0A1Z5KCL7"/>
<gene>
    <name evidence="2" type="ORF">FisN_26Lh036</name>
</gene>
<evidence type="ECO:0000313" key="2">
    <source>
        <dbReference type="EMBL" id="GAX23977.1"/>
    </source>
</evidence>
<protein>
    <submittedName>
        <fullName evidence="2">Uncharacterized protein</fullName>
    </submittedName>
</protein>
<feature type="region of interest" description="Disordered" evidence="1">
    <location>
        <begin position="392"/>
        <end position="419"/>
    </location>
</feature>
<feature type="region of interest" description="Disordered" evidence="1">
    <location>
        <begin position="45"/>
        <end position="64"/>
    </location>
</feature>
<feature type="compositionally biased region" description="Acidic residues" evidence="1">
    <location>
        <begin position="403"/>
        <end position="413"/>
    </location>
</feature>
<dbReference type="EMBL" id="BDSP01000205">
    <property type="protein sequence ID" value="GAX23977.1"/>
    <property type="molecule type" value="Genomic_DNA"/>
</dbReference>
<feature type="compositionally biased region" description="Basic and acidic residues" evidence="1">
    <location>
        <begin position="1"/>
        <end position="10"/>
    </location>
</feature>
<feature type="region of interest" description="Disordered" evidence="1">
    <location>
        <begin position="75"/>
        <end position="114"/>
    </location>
</feature>
<reference evidence="2 3" key="1">
    <citation type="journal article" date="2015" name="Plant Cell">
        <title>Oil accumulation by the oleaginous diatom Fistulifera solaris as revealed by the genome and transcriptome.</title>
        <authorList>
            <person name="Tanaka T."/>
            <person name="Maeda Y."/>
            <person name="Veluchamy A."/>
            <person name="Tanaka M."/>
            <person name="Abida H."/>
            <person name="Marechal E."/>
            <person name="Bowler C."/>
            <person name="Muto M."/>
            <person name="Sunaga Y."/>
            <person name="Tanaka M."/>
            <person name="Yoshino T."/>
            <person name="Taniguchi T."/>
            <person name="Fukuda Y."/>
            <person name="Nemoto M."/>
            <person name="Matsumoto M."/>
            <person name="Wong P.S."/>
            <person name="Aburatani S."/>
            <person name="Fujibuchi W."/>
        </authorList>
    </citation>
    <scope>NUCLEOTIDE SEQUENCE [LARGE SCALE GENOMIC DNA]</scope>
    <source>
        <strain evidence="2 3">JPCC DA0580</strain>
    </source>
</reference>
<feature type="compositionally biased region" description="Polar residues" evidence="1">
    <location>
        <begin position="12"/>
        <end position="30"/>
    </location>
</feature>
<name>A0A1Z5KCL7_FISSO</name>
<feature type="region of interest" description="Disordered" evidence="1">
    <location>
        <begin position="207"/>
        <end position="229"/>
    </location>
</feature>
<evidence type="ECO:0000256" key="1">
    <source>
        <dbReference type="SAM" id="MobiDB-lite"/>
    </source>
</evidence>
<evidence type="ECO:0000313" key="3">
    <source>
        <dbReference type="Proteomes" id="UP000198406"/>
    </source>
</evidence>
<dbReference type="InParanoid" id="A0A1Z5KCL7"/>
<feature type="region of interest" description="Disordered" evidence="1">
    <location>
        <begin position="274"/>
        <end position="294"/>
    </location>
</feature>
<keyword evidence="3" id="KW-1185">Reference proteome</keyword>
<organism evidence="2 3">
    <name type="scientific">Fistulifera solaris</name>
    <name type="common">Oleaginous diatom</name>
    <dbReference type="NCBI Taxonomy" id="1519565"/>
    <lineage>
        <taxon>Eukaryota</taxon>
        <taxon>Sar</taxon>
        <taxon>Stramenopiles</taxon>
        <taxon>Ochrophyta</taxon>
        <taxon>Bacillariophyta</taxon>
        <taxon>Bacillariophyceae</taxon>
        <taxon>Bacillariophycidae</taxon>
        <taxon>Naviculales</taxon>
        <taxon>Naviculaceae</taxon>
        <taxon>Fistulifera</taxon>
    </lineage>
</organism>
<proteinExistence type="predicted"/>
<sequence length="419" mass="46562">MIKREEKEFPSKSANSVTGRNISHIQPNTRTAVADSVKSIVQTDTNDDQFIEAPPLRSPKAKPQISTNIQCEVIDQPLSPKSPNVVNSPERILKTGKKGKSLSAVASPTGTMQREREQRFFRSKKGVHDETAISMTPEHTTTKAKTKKKGLFSRFGGRKDKDDRSTSNIASGPKEIVHEIIAKDTRRVSMSPIVVTVAGSEGDLKQEVKVDQNSSKKDTLDKSPQHQDRVEKSISNFVDTLTSFARLPTPNLSRSAKKHGSFLLEVFQSEPTGVVSSPRAASKSNTAPTIPTDLPFREAEHPRQSLSPVDPARQKQWIVSVIEAIHRARRVTTTRHDDYESMMDSEDSDILDGPRVMYSGDLDDASVSSIEVLFHWMTCNMDRVYAVPNKDHRGTVVNGDDFSQMEDDDDESTEGSLEY</sequence>